<feature type="region of interest" description="Disordered" evidence="7">
    <location>
        <begin position="1"/>
        <end position="20"/>
    </location>
</feature>
<evidence type="ECO:0000256" key="2">
    <source>
        <dbReference type="ARBA" id="ARBA00023015"/>
    </source>
</evidence>
<evidence type="ECO:0000313" key="10">
    <source>
        <dbReference type="Ensembl" id="ENSDLAP00005063113.2"/>
    </source>
</evidence>
<dbReference type="CDD" id="cd14690">
    <property type="entry name" value="bZIP_CREB1"/>
    <property type="match status" value="1"/>
</dbReference>
<dbReference type="GO" id="GO:1990589">
    <property type="term" value="C:ATF4-CREB1 transcription factor complex"/>
    <property type="evidence" value="ECO:0007669"/>
    <property type="project" value="TreeGrafter"/>
</dbReference>
<keyword evidence="2" id="KW-0805">Transcription regulation</keyword>
<evidence type="ECO:0000256" key="7">
    <source>
        <dbReference type="SAM" id="MobiDB-lite"/>
    </source>
</evidence>
<dbReference type="InterPro" id="IPR004827">
    <property type="entry name" value="bZIP"/>
</dbReference>
<dbReference type="PROSITE" id="PS50953">
    <property type="entry name" value="KID"/>
    <property type="match status" value="1"/>
</dbReference>
<dbReference type="Gene3D" id="1.20.5.170">
    <property type="match status" value="1"/>
</dbReference>
<keyword evidence="6" id="KW-0175">Coiled coil</keyword>
<evidence type="ECO:0000256" key="3">
    <source>
        <dbReference type="ARBA" id="ARBA00023125"/>
    </source>
</evidence>
<gene>
    <name evidence="10" type="primary">atf1</name>
</gene>
<dbReference type="GO" id="GO:0000981">
    <property type="term" value="F:DNA-binding transcription factor activity, RNA polymerase II-specific"/>
    <property type="evidence" value="ECO:0007669"/>
    <property type="project" value="TreeGrafter"/>
</dbReference>
<reference evidence="10" key="2">
    <citation type="submission" date="2025-09" db="UniProtKB">
        <authorList>
            <consortium name="Ensembl"/>
        </authorList>
    </citation>
    <scope>IDENTIFICATION</scope>
</reference>
<evidence type="ECO:0000256" key="4">
    <source>
        <dbReference type="ARBA" id="ARBA00023163"/>
    </source>
</evidence>
<dbReference type="OrthoDB" id="5970722at2759"/>
<dbReference type="Pfam" id="PF02173">
    <property type="entry name" value="pKID"/>
    <property type="match status" value="1"/>
</dbReference>
<dbReference type="FunFam" id="1.20.5.170:FF:000003">
    <property type="entry name" value="cAMP-responsive element modulator isoform X2"/>
    <property type="match status" value="1"/>
</dbReference>
<protein>
    <submittedName>
        <fullName evidence="10">Activating transcription factor 1</fullName>
    </submittedName>
</protein>
<evidence type="ECO:0000256" key="1">
    <source>
        <dbReference type="ARBA" id="ARBA00004123"/>
    </source>
</evidence>
<dbReference type="RefSeq" id="XP_051269878.1">
    <property type="nucleotide sequence ID" value="XM_051413918.1"/>
</dbReference>
<dbReference type="OMA" id="AVQGTHI"/>
<dbReference type="Pfam" id="PF00170">
    <property type="entry name" value="bZIP_1"/>
    <property type="match status" value="1"/>
</dbReference>
<name>A0A8C4IZE9_DICLA</name>
<feature type="coiled-coil region" evidence="6">
    <location>
        <begin position="270"/>
        <end position="304"/>
    </location>
</feature>
<dbReference type="GeneTree" id="ENSGT00940000166625"/>
<dbReference type="SMART" id="SM00338">
    <property type="entry name" value="BRLZ"/>
    <property type="match status" value="1"/>
</dbReference>
<evidence type="ECO:0000259" key="8">
    <source>
        <dbReference type="PROSITE" id="PS50217"/>
    </source>
</evidence>
<keyword evidence="3" id="KW-0238">DNA-binding</keyword>
<keyword evidence="11" id="KW-1185">Reference proteome</keyword>
<accession>A0A8C4IZE9</accession>
<evidence type="ECO:0000256" key="6">
    <source>
        <dbReference type="SAM" id="Coils"/>
    </source>
</evidence>
<feature type="region of interest" description="Disordered" evidence="7">
    <location>
        <begin position="72"/>
        <end position="96"/>
    </location>
</feature>
<dbReference type="PROSITE" id="PS00036">
    <property type="entry name" value="BZIP_BASIC"/>
    <property type="match status" value="1"/>
</dbReference>
<organism evidence="10 11">
    <name type="scientific">Dicentrarchus labrax</name>
    <name type="common">European seabass</name>
    <name type="synonym">Morone labrax</name>
    <dbReference type="NCBI Taxonomy" id="13489"/>
    <lineage>
        <taxon>Eukaryota</taxon>
        <taxon>Metazoa</taxon>
        <taxon>Chordata</taxon>
        <taxon>Craniata</taxon>
        <taxon>Vertebrata</taxon>
        <taxon>Euteleostomi</taxon>
        <taxon>Actinopterygii</taxon>
        <taxon>Neopterygii</taxon>
        <taxon>Teleostei</taxon>
        <taxon>Neoteleostei</taxon>
        <taxon>Acanthomorphata</taxon>
        <taxon>Eupercaria</taxon>
        <taxon>Moronidae</taxon>
        <taxon>Dicentrarchus</taxon>
    </lineage>
</organism>
<dbReference type="PANTHER" id="PTHR45879:SF2">
    <property type="entry name" value="CYCLIC AMP-DEPENDENT TRANSCRIPTION FACTOR ATF-1"/>
    <property type="match status" value="1"/>
</dbReference>
<keyword evidence="5" id="KW-0539">Nucleus</keyword>
<feature type="compositionally biased region" description="Polar residues" evidence="7">
    <location>
        <begin position="1"/>
        <end position="10"/>
    </location>
</feature>
<dbReference type="PRINTS" id="PR00041">
    <property type="entry name" value="LEUZIPPRCREB"/>
</dbReference>
<dbReference type="Ensembl" id="ENSDLAT00005066771.2">
    <property type="protein sequence ID" value="ENSDLAP00005063113.2"/>
    <property type="gene ID" value="ENSDLAG00005026263.2"/>
</dbReference>
<feature type="compositionally biased region" description="Low complexity" evidence="7">
    <location>
        <begin position="11"/>
        <end position="20"/>
    </location>
</feature>
<comment type="subcellular location">
    <subcellularLocation>
        <location evidence="1">Nucleus</location>
    </subcellularLocation>
</comment>
<dbReference type="GO" id="GO:0000978">
    <property type="term" value="F:RNA polymerase II cis-regulatory region sequence-specific DNA binding"/>
    <property type="evidence" value="ECO:0007669"/>
    <property type="project" value="TreeGrafter"/>
</dbReference>
<dbReference type="InterPro" id="IPR046347">
    <property type="entry name" value="bZIP_sf"/>
</dbReference>
<dbReference type="PROSITE" id="PS50217">
    <property type="entry name" value="BZIP"/>
    <property type="match status" value="1"/>
</dbReference>
<dbReference type="GeneID" id="127371219"/>
<evidence type="ECO:0000256" key="5">
    <source>
        <dbReference type="ARBA" id="ARBA00023242"/>
    </source>
</evidence>
<sequence>MEEVQQGSNGTESQTTTIPTTITSSQFSQIAQQMSLGGSSVAVVQLPGGQFQVQGVIQSAQSVIQSPQVQIAQVQDSDSDDSQDSSDSGVAAQKTREILARRPSYRKILNELSSEEVAHIEGKDNSPASTGVTGVTVPTTPIYQTSTGQYITISANGTIQLATPGSDGIQGLQAVAMANSGGAQQSTTILQYAQTPDGQQILVPSNQVVVQGAGGEMQTYQIRTGPTSSSLPQTVVMTSPVGLSQGKSDDPTVKREIRLAKNREAARECRRKKKEYVKCLENRVAVLENQNKTLIEELKTLKDLYCVKTG</sequence>
<dbReference type="CTD" id="466"/>
<keyword evidence="4" id="KW-0804">Transcription</keyword>
<evidence type="ECO:0000313" key="11">
    <source>
        <dbReference type="Proteomes" id="UP000694389"/>
    </source>
</evidence>
<feature type="domain" description="BZIP" evidence="8">
    <location>
        <begin position="252"/>
        <end position="303"/>
    </location>
</feature>
<dbReference type="RefSeq" id="XP_051269877.1">
    <property type="nucleotide sequence ID" value="XM_051413917.1"/>
</dbReference>
<evidence type="ECO:0000259" key="9">
    <source>
        <dbReference type="PROSITE" id="PS50953"/>
    </source>
</evidence>
<dbReference type="SUPFAM" id="SSF57959">
    <property type="entry name" value="Leucine zipper domain"/>
    <property type="match status" value="1"/>
</dbReference>
<feature type="domain" description="KID" evidence="9">
    <location>
        <begin position="72"/>
        <end position="131"/>
    </location>
</feature>
<reference evidence="10" key="1">
    <citation type="submission" date="2025-08" db="UniProtKB">
        <authorList>
            <consortium name="Ensembl"/>
        </authorList>
    </citation>
    <scope>IDENTIFICATION</scope>
</reference>
<dbReference type="AlphaFoldDB" id="A0A8C4IZE9"/>
<dbReference type="PANTHER" id="PTHR45879">
    <property type="entry name" value="CYCLIC AMP RESPONSE ELEMENT-BINDING PROTEIN B"/>
    <property type="match status" value="1"/>
</dbReference>
<dbReference type="Proteomes" id="UP000694389">
    <property type="component" value="Unassembled WGS sequence"/>
</dbReference>
<dbReference type="InterPro" id="IPR001630">
    <property type="entry name" value="Leuzip_CREB"/>
</dbReference>
<dbReference type="InterPro" id="IPR003102">
    <property type="entry name" value="CREB1-like_pKID"/>
</dbReference>
<proteinExistence type="predicted"/>